<protein>
    <submittedName>
        <fullName evidence="1">Uncharacterized protein DUF2522</fullName>
    </submittedName>
</protein>
<reference evidence="1 2" key="1">
    <citation type="submission" date="2019-03" db="EMBL/GenBank/DDBJ databases">
        <title>Genomic Encyclopedia of Type Strains, Phase IV (KMG-IV): sequencing the most valuable type-strain genomes for metagenomic binning, comparative biology and taxonomic classification.</title>
        <authorList>
            <person name="Goeker M."/>
        </authorList>
    </citation>
    <scope>NUCLEOTIDE SEQUENCE [LARGE SCALE GENOMIC DNA]</scope>
    <source>
        <strain evidence="1 2">DSM 29487</strain>
    </source>
</reference>
<dbReference type="AlphaFoldDB" id="A0A4R3YH37"/>
<dbReference type="GeneID" id="98916659"/>
<comment type="caution">
    <text evidence="1">The sequence shown here is derived from an EMBL/GenBank/DDBJ whole genome shotgun (WGS) entry which is preliminary data.</text>
</comment>
<sequence>MKYKIVYLKDKYVDMVDVYPQLVDLLYTHQNNTYETKQVELIFKPLGEEKEKLLKSIQQRDDYSYYHGIHLLYNHITEDKVTLTMNEYDIDVEENGQNHIIFDKMKAFSKNFYMIMT</sequence>
<keyword evidence="2" id="KW-1185">Reference proteome</keyword>
<dbReference type="EMBL" id="SMCQ01000031">
    <property type="protein sequence ID" value="TCV91516.1"/>
    <property type="molecule type" value="Genomic_DNA"/>
</dbReference>
<evidence type="ECO:0000313" key="2">
    <source>
        <dbReference type="Proteomes" id="UP000295515"/>
    </source>
</evidence>
<organism evidence="1 2">
    <name type="scientific">Longibaculum muris</name>
    <dbReference type="NCBI Taxonomy" id="1796628"/>
    <lineage>
        <taxon>Bacteria</taxon>
        <taxon>Bacillati</taxon>
        <taxon>Bacillota</taxon>
        <taxon>Erysipelotrichia</taxon>
        <taxon>Erysipelotrichales</taxon>
        <taxon>Coprobacillaceae</taxon>
        <taxon>Longibaculum</taxon>
    </lineage>
</organism>
<dbReference type="Proteomes" id="UP000295515">
    <property type="component" value="Unassembled WGS sequence"/>
</dbReference>
<gene>
    <name evidence="1" type="ORF">EDD60_13111</name>
</gene>
<proteinExistence type="predicted"/>
<dbReference type="RefSeq" id="WP_066450593.1">
    <property type="nucleotide sequence ID" value="NZ_JANKBF010000026.1"/>
</dbReference>
<evidence type="ECO:0000313" key="1">
    <source>
        <dbReference type="EMBL" id="TCV91516.1"/>
    </source>
</evidence>
<accession>A0A4R3YH37</accession>
<name>A0A4R3YH37_9FIRM</name>